<name>A0ABM1ACG6_APLCA</name>
<dbReference type="Proteomes" id="UP000694888">
    <property type="component" value="Unplaced"/>
</dbReference>
<protein>
    <submittedName>
        <fullName evidence="6">Cubilin</fullName>
    </submittedName>
</protein>
<dbReference type="PANTHER" id="PTHR24652:SF69">
    <property type="entry name" value="CUB DOMAIN-CONTAINING PROTEIN"/>
    <property type="match status" value="1"/>
</dbReference>
<dbReference type="Pfam" id="PF00431">
    <property type="entry name" value="CUB"/>
    <property type="match status" value="1"/>
</dbReference>
<dbReference type="SMART" id="SM00042">
    <property type="entry name" value="CUB"/>
    <property type="match status" value="1"/>
</dbReference>
<keyword evidence="1" id="KW-1015">Disulfide bond</keyword>
<feature type="non-terminal residue" evidence="6">
    <location>
        <position position="178"/>
    </location>
</feature>
<dbReference type="CDD" id="cd00041">
    <property type="entry name" value="CUB"/>
    <property type="match status" value="1"/>
</dbReference>
<dbReference type="InterPro" id="IPR000859">
    <property type="entry name" value="CUB_dom"/>
</dbReference>
<proteinExistence type="predicted"/>
<evidence type="ECO:0000259" key="4">
    <source>
        <dbReference type="PROSITE" id="PS01180"/>
    </source>
</evidence>
<dbReference type="SUPFAM" id="SSF49854">
    <property type="entry name" value="Spermadhesin, CUB domain"/>
    <property type="match status" value="1"/>
</dbReference>
<evidence type="ECO:0000256" key="2">
    <source>
        <dbReference type="PROSITE-ProRule" id="PRU00059"/>
    </source>
</evidence>
<organism evidence="5 6">
    <name type="scientific">Aplysia californica</name>
    <name type="common">California sea hare</name>
    <dbReference type="NCBI Taxonomy" id="6500"/>
    <lineage>
        <taxon>Eukaryota</taxon>
        <taxon>Metazoa</taxon>
        <taxon>Spiralia</taxon>
        <taxon>Lophotrochozoa</taxon>
        <taxon>Mollusca</taxon>
        <taxon>Gastropoda</taxon>
        <taxon>Heterobranchia</taxon>
        <taxon>Euthyneura</taxon>
        <taxon>Tectipleura</taxon>
        <taxon>Aplysiida</taxon>
        <taxon>Aplysioidea</taxon>
        <taxon>Aplysiidae</taxon>
        <taxon>Aplysia</taxon>
    </lineage>
</organism>
<evidence type="ECO:0000313" key="5">
    <source>
        <dbReference type="Proteomes" id="UP000694888"/>
    </source>
</evidence>
<dbReference type="InterPro" id="IPR042333">
    <property type="entry name" value="LRAD2/Mig-13-like"/>
</dbReference>
<feature type="chain" id="PRO_5046844395" evidence="3">
    <location>
        <begin position="28"/>
        <end position="178"/>
    </location>
</feature>
<evidence type="ECO:0000256" key="1">
    <source>
        <dbReference type="ARBA" id="ARBA00023157"/>
    </source>
</evidence>
<dbReference type="RefSeq" id="XP_012945066.1">
    <property type="nucleotide sequence ID" value="XM_013089612.2"/>
</dbReference>
<reference evidence="6" key="1">
    <citation type="submission" date="2025-08" db="UniProtKB">
        <authorList>
            <consortium name="RefSeq"/>
        </authorList>
    </citation>
    <scope>IDENTIFICATION</scope>
</reference>
<evidence type="ECO:0000313" key="6">
    <source>
        <dbReference type="RefSeq" id="XP_012945066.1"/>
    </source>
</evidence>
<keyword evidence="5" id="KW-1185">Reference proteome</keyword>
<accession>A0ABM1ACG6</accession>
<comment type="caution">
    <text evidence="2">Lacks conserved residue(s) required for the propagation of feature annotation.</text>
</comment>
<feature type="domain" description="CUB" evidence="4">
    <location>
        <begin position="40"/>
        <end position="164"/>
    </location>
</feature>
<dbReference type="GeneID" id="106013558"/>
<dbReference type="InterPro" id="IPR035914">
    <property type="entry name" value="Sperma_CUB_dom_sf"/>
</dbReference>
<keyword evidence="3" id="KW-0732">Signal</keyword>
<feature type="signal peptide" evidence="3">
    <location>
        <begin position="1"/>
        <end position="27"/>
    </location>
</feature>
<gene>
    <name evidence="6" type="primary">LOC106013558</name>
</gene>
<dbReference type="PANTHER" id="PTHR24652">
    <property type="entry name" value="LOW-DENSITY LIPOPROTEIN RECEPTOR CLASS A DOMAIN-CONTAINING PROTEIN 2"/>
    <property type="match status" value="1"/>
</dbReference>
<dbReference type="Gene3D" id="2.60.120.290">
    <property type="entry name" value="Spermadhesin, CUB domain"/>
    <property type="match status" value="1"/>
</dbReference>
<evidence type="ECO:0000256" key="3">
    <source>
        <dbReference type="SAM" id="SignalP"/>
    </source>
</evidence>
<sequence>MVYPHEWLLQSASVFWIFTLLLSESHSKQSQIFYMEAKDCGNKKPLGGAVVYSHSQESGDNYLHDISCQITFQAKDDHWRLMLRVIELDIPDRTPNGYCNDALYVFDDSTSYTVAMKDAGGIGGLCGSILPPTLKSTGRYMTVVFRTGAEGPVGRGFKYIITAFNEDYEKQGTCGSDF</sequence>
<dbReference type="PROSITE" id="PS01180">
    <property type="entry name" value="CUB"/>
    <property type="match status" value="1"/>
</dbReference>